<dbReference type="InterPro" id="IPR052336">
    <property type="entry name" value="MlaD_Phospholipid_Transporter"/>
</dbReference>
<protein>
    <submittedName>
        <fullName evidence="3">Virulence factor Mce family protein</fullName>
    </submittedName>
</protein>
<accession>A0ABD7V361</accession>
<name>A0ABD7V361_9ACTN</name>
<evidence type="ECO:0000313" key="4">
    <source>
        <dbReference type="Proteomes" id="UP000360750"/>
    </source>
</evidence>
<dbReference type="PANTHER" id="PTHR33371:SF17">
    <property type="entry name" value="MCE-FAMILY PROTEIN MCE1B"/>
    <property type="match status" value="1"/>
</dbReference>
<evidence type="ECO:0000259" key="2">
    <source>
        <dbReference type="Pfam" id="PF11887"/>
    </source>
</evidence>
<dbReference type="AlphaFoldDB" id="A0ABD7V361"/>
<dbReference type="NCBIfam" id="TIGR00996">
    <property type="entry name" value="Mtu_fam_mce"/>
    <property type="match status" value="1"/>
</dbReference>
<dbReference type="InterPro" id="IPR005693">
    <property type="entry name" value="Mce"/>
</dbReference>
<sequence>MTTEMRSPILRLTAFGIVVALMSWGIVTAISRPLPGDKATYRAVFSDVSGLFAGDPVRQAGVLVGEVRDIAIDRGNAVVTFEVQRGHRPGRSARAAVRYQNLIGQRYLEVVPGPHEATESRLDDGAVIPLERTIPSFDITRLFNGVGPLLASFDPAAFNDFAANILTVLEGDGRGYAPVLESLDRLTALARDREAVILTLIANLGAVADEIGGRSARVAGLVTVLNGAVTKFTGRIDEVDRALHDADRALVPATELLEMMSGSYDSNYGPLDAFLRRVLPATPQIVEALGTIPTLLSAINSAVGTHPSAGLTCSRGQLTSTALPRLLVGGKELRVCR</sequence>
<dbReference type="Proteomes" id="UP000360750">
    <property type="component" value="Unassembled WGS sequence"/>
</dbReference>
<dbReference type="Pfam" id="PF11887">
    <property type="entry name" value="Mce4_CUP1"/>
    <property type="match status" value="1"/>
</dbReference>
<dbReference type="InterPro" id="IPR024516">
    <property type="entry name" value="Mce_C"/>
</dbReference>
<evidence type="ECO:0000259" key="1">
    <source>
        <dbReference type="Pfam" id="PF02470"/>
    </source>
</evidence>
<dbReference type="EMBL" id="CAACYD010000006">
    <property type="protein sequence ID" value="VFA88481.1"/>
    <property type="molecule type" value="Genomic_DNA"/>
</dbReference>
<dbReference type="Pfam" id="PF02470">
    <property type="entry name" value="MlaD"/>
    <property type="match status" value="1"/>
</dbReference>
<feature type="domain" description="Mce/MlaD" evidence="1">
    <location>
        <begin position="39"/>
        <end position="113"/>
    </location>
</feature>
<proteinExistence type="predicted"/>
<dbReference type="InterPro" id="IPR003399">
    <property type="entry name" value="Mce/MlaD"/>
</dbReference>
<organism evidence="3 4">
    <name type="scientific">Gordonia paraffinivorans</name>
    <dbReference type="NCBI Taxonomy" id="175628"/>
    <lineage>
        <taxon>Bacteria</taxon>
        <taxon>Bacillati</taxon>
        <taxon>Actinomycetota</taxon>
        <taxon>Actinomycetes</taxon>
        <taxon>Mycobacteriales</taxon>
        <taxon>Gordoniaceae</taxon>
        <taxon>Gordonia</taxon>
    </lineage>
</organism>
<dbReference type="PANTHER" id="PTHR33371">
    <property type="entry name" value="INTERMEMBRANE PHOSPHOLIPID TRANSPORT SYSTEM BINDING PROTEIN MLAD-RELATED"/>
    <property type="match status" value="1"/>
</dbReference>
<gene>
    <name evidence="3" type="ORF">NCTC8139_02026</name>
</gene>
<evidence type="ECO:0000313" key="3">
    <source>
        <dbReference type="EMBL" id="VFA88481.1"/>
    </source>
</evidence>
<comment type="caution">
    <text evidence="3">The sequence shown here is derived from an EMBL/GenBank/DDBJ whole genome shotgun (WGS) entry which is preliminary data.</text>
</comment>
<feature type="domain" description="Mammalian cell entry C-terminal" evidence="2">
    <location>
        <begin position="120"/>
        <end position="258"/>
    </location>
</feature>
<reference evidence="3 4" key="1">
    <citation type="submission" date="2019-02" db="EMBL/GenBank/DDBJ databases">
        <authorList>
            <consortium name="Pathogen Informatics"/>
        </authorList>
    </citation>
    <scope>NUCLEOTIDE SEQUENCE [LARGE SCALE GENOMIC DNA]</scope>
    <source>
        <strain evidence="3 4">3012STDY6756503</strain>
    </source>
</reference>